<feature type="non-terminal residue" evidence="1">
    <location>
        <position position="1"/>
    </location>
</feature>
<dbReference type="Proteomes" id="UP000799429">
    <property type="component" value="Unassembled WGS sequence"/>
</dbReference>
<dbReference type="AlphaFoldDB" id="A0A9P4S6L4"/>
<evidence type="ECO:0000313" key="1">
    <source>
        <dbReference type="EMBL" id="KAF2836646.1"/>
    </source>
</evidence>
<dbReference type="EMBL" id="MU006102">
    <property type="protein sequence ID" value="KAF2836646.1"/>
    <property type="molecule type" value="Genomic_DNA"/>
</dbReference>
<accession>A0A9P4S6L4</accession>
<name>A0A9P4S6L4_9PEZI</name>
<sequence length="76" mass="8687">KSGYLSPIDLAPHKVDQGPFYKLYFELLGRKLDKFSILPENTYNMDEQSFLIGMLKKSRRIYSKAAFEGGRVKGIA</sequence>
<reference evidence="1" key="1">
    <citation type="journal article" date="2020" name="Stud. Mycol.">
        <title>101 Dothideomycetes genomes: a test case for predicting lifestyles and emergence of pathogens.</title>
        <authorList>
            <person name="Haridas S."/>
            <person name="Albert R."/>
            <person name="Binder M."/>
            <person name="Bloem J."/>
            <person name="Labutti K."/>
            <person name="Salamov A."/>
            <person name="Andreopoulos B."/>
            <person name="Baker S."/>
            <person name="Barry K."/>
            <person name="Bills G."/>
            <person name="Bluhm B."/>
            <person name="Cannon C."/>
            <person name="Castanera R."/>
            <person name="Culley D."/>
            <person name="Daum C."/>
            <person name="Ezra D."/>
            <person name="Gonzalez J."/>
            <person name="Henrissat B."/>
            <person name="Kuo A."/>
            <person name="Liang C."/>
            <person name="Lipzen A."/>
            <person name="Lutzoni F."/>
            <person name="Magnuson J."/>
            <person name="Mondo S."/>
            <person name="Nolan M."/>
            <person name="Ohm R."/>
            <person name="Pangilinan J."/>
            <person name="Park H.-J."/>
            <person name="Ramirez L."/>
            <person name="Alfaro M."/>
            <person name="Sun H."/>
            <person name="Tritt A."/>
            <person name="Yoshinaga Y."/>
            <person name="Zwiers L.-H."/>
            <person name="Turgeon B."/>
            <person name="Goodwin S."/>
            <person name="Spatafora J."/>
            <person name="Crous P."/>
            <person name="Grigoriev I."/>
        </authorList>
    </citation>
    <scope>NUCLEOTIDE SEQUENCE</scope>
    <source>
        <strain evidence="1">CBS 101060</strain>
    </source>
</reference>
<keyword evidence="2" id="KW-1185">Reference proteome</keyword>
<protein>
    <submittedName>
        <fullName evidence="1">Uncharacterized protein</fullName>
    </submittedName>
</protein>
<organism evidence="1 2">
    <name type="scientific">Patellaria atrata CBS 101060</name>
    <dbReference type="NCBI Taxonomy" id="1346257"/>
    <lineage>
        <taxon>Eukaryota</taxon>
        <taxon>Fungi</taxon>
        <taxon>Dikarya</taxon>
        <taxon>Ascomycota</taxon>
        <taxon>Pezizomycotina</taxon>
        <taxon>Dothideomycetes</taxon>
        <taxon>Dothideomycetes incertae sedis</taxon>
        <taxon>Patellariales</taxon>
        <taxon>Patellariaceae</taxon>
        <taxon>Patellaria</taxon>
    </lineage>
</organism>
<proteinExistence type="predicted"/>
<evidence type="ECO:0000313" key="2">
    <source>
        <dbReference type="Proteomes" id="UP000799429"/>
    </source>
</evidence>
<comment type="caution">
    <text evidence="1">The sequence shown here is derived from an EMBL/GenBank/DDBJ whole genome shotgun (WGS) entry which is preliminary data.</text>
</comment>
<dbReference type="OrthoDB" id="3938460at2759"/>
<gene>
    <name evidence="1" type="ORF">M501DRAFT_996303</name>
</gene>